<keyword evidence="1" id="KW-1133">Transmembrane helix</keyword>
<evidence type="ECO:0008006" key="4">
    <source>
        <dbReference type="Google" id="ProtNLM"/>
    </source>
</evidence>
<proteinExistence type="predicted"/>
<organism evidence="2 3">
    <name type="scientific">Paenibacillus uliginis N3/975</name>
    <dbReference type="NCBI Taxonomy" id="1313296"/>
    <lineage>
        <taxon>Bacteria</taxon>
        <taxon>Bacillati</taxon>
        <taxon>Bacillota</taxon>
        <taxon>Bacilli</taxon>
        <taxon>Bacillales</taxon>
        <taxon>Paenibacillaceae</taxon>
        <taxon>Paenibacillus</taxon>
    </lineage>
</organism>
<keyword evidence="1" id="KW-0472">Membrane</keyword>
<dbReference type="EMBL" id="LT840184">
    <property type="protein sequence ID" value="SMF87587.1"/>
    <property type="molecule type" value="Genomic_DNA"/>
</dbReference>
<keyword evidence="1" id="KW-0812">Transmembrane</keyword>
<gene>
    <name evidence="2" type="ORF">SAMN05661091_3796</name>
</gene>
<dbReference type="Pfam" id="PF14004">
    <property type="entry name" value="DUF4227"/>
    <property type="match status" value="1"/>
</dbReference>
<reference evidence="2 3" key="1">
    <citation type="submission" date="2017-04" db="EMBL/GenBank/DDBJ databases">
        <authorList>
            <person name="Afonso C.L."/>
            <person name="Miller P.J."/>
            <person name="Scott M.A."/>
            <person name="Spackman E."/>
            <person name="Goraichik I."/>
            <person name="Dimitrov K.M."/>
            <person name="Suarez D.L."/>
            <person name="Swayne D.E."/>
        </authorList>
    </citation>
    <scope>NUCLEOTIDE SEQUENCE [LARGE SCALE GENOMIC DNA]</scope>
    <source>
        <strain evidence="2 3">N3/975</strain>
    </source>
</reference>
<protein>
    <recommendedName>
        <fullName evidence="4">DUF4227 family protein</fullName>
    </recommendedName>
</protein>
<dbReference type="Proteomes" id="UP000192940">
    <property type="component" value="Chromosome I"/>
</dbReference>
<name>A0A1X7HKQ5_9BACL</name>
<dbReference type="InterPro" id="IPR025321">
    <property type="entry name" value="DUF4227"/>
</dbReference>
<feature type="transmembrane region" description="Helical" evidence="1">
    <location>
        <begin position="12"/>
        <end position="29"/>
    </location>
</feature>
<keyword evidence="3" id="KW-1185">Reference proteome</keyword>
<sequence length="77" mass="9179">MIISLRKIGSFIRFIVLFTVLTLFFYYALSLVNQWVAPSDPYRVPVGHAVKAFQPENSMETWVTPRDRLRLYYWYGE</sequence>
<evidence type="ECO:0000313" key="3">
    <source>
        <dbReference type="Proteomes" id="UP000192940"/>
    </source>
</evidence>
<dbReference type="AlphaFoldDB" id="A0A1X7HKQ5"/>
<evidence type="ECO:0000256" key="1">
    <source>
        <dbReference type="SAM" id="Phobius"/>
    </source>
</evidence>
<dbReference type="RefSeq" id="WP_208914607.1">
    <property type="nucleotide sequence ID" value="NZ_LT840184.1"/>
</dbReference>
<dbReference type="STRING" id="1313296.SAMN05661091_3796"/>
<evidence type="ECO:0000313" key="2">
    <source>
        <dbReference type="EMBL" id="SMF87587.1"/>
    </source>
</evidence>
<accession>A0A1X7HKQ5</accession>